<dbReference type="AlphaFoldDB" id="A0ABD0ZW82"/>
<feature type="transmembrane region" description="Helical" evidence="2">
    <location>
        <begin position="53"/>
        <end position="73"/>
    </location>
</feature>
<name>A0ABD0ZW82_CARAN</name>
<dbReference type="InterPro" id="IPR007877">
    <property type="entry name" value="DUF707"/>
</dbReference>
<sequence length="425" mass="48704">MIGDNNDSDDRKTRRMGWSSSLHRDTNKKPKILSSVSSLNMNQKRKSSSIHRLFSFVFFLAMVLLIGNAFITVDYKEGISGLSSIIRLNLGKLKMCKTQFRPRGSEALPRGIVASTSDLELRPLWGGKRNMKPKPNLLAMAAGIKQKESVNKIIKKFASSEFVVMLFHYDGVVDEWKEFEWSETAIHISVVNQTKWWFAKRFLHPDIVSAYSYIFLWDEDLGVDHFDARRYVSIIKEEGLEISQPALDPNLSEVHHQLTARDNKSRVHRRTYKVIGRARCNENSTGPPCTGFVEMMAPVFSIAAWRCTWHMIQNDLNHGWGIDFQLGYCAQGDRTKNIGIVDSEYILHMGLPTLGGSSENKTDSDHFDQTKTQHSSDKTKPSSTSQMSSARSEVRKQTYAELETFKHRWKNAVKNDECWIDRFQQ</sequence>
<comment type="caution">
    <text evidence="3">The sequence shown here is derived from an EMBL/GenBank/DDBJ whole genome shotgun (WGS) entry which is preliminary data.</text>
</comment>
<dbReference type="EMBL" id="JBANAX010000844">
    <property type="protein sequence ID" value="KAL1191725.1"/>
    <property type="molecule type" value="Genomic_DNA"/>
</dbReference>
<dbReference type="PANTHER" id="PTHR31210:SF8">
    <property type="entry name" value="DUF707 DOMAIN-CONTAINING PROTEIN"/>
    <property type="match status" value="1"/>
</dbReference>
<dbReference type="Proteomes" id="UP001558713">
    <property type="component" value="Unassembled WGS sequence"/>
</dbReference>
<feature type="region of interest" description="Disordered" evidence="1">
    <location>
        <begin position="1"/>
        <end position="26"/>
    </location>
</feature>
<organism evidence="3 4">
    <name type="scientific">Cardamine amara subsp. amara</name>
    <dbReference type="NCBI Taxonomy" id="228776"/>
    <lineage>
        <taxon>Eukaryota</taxon>
        <taxon>Viridiplantae</taxon>
        <taxon>Streptophyta</taxon>
        <taxon>Embryophyta</taxon>
        <taxon>Tracheophyta</taxon>
        <taxon>Spermatophyta</taxon>
        <taxon>Magnoliopsida</taxon>
        <taxon>eudicotyledons</taxon>
        <taxon>Gunneridae</taxon>
        <taxon>Pentapetalae</taxon>
        <taxon>rosids</taxon>
        <taxon>malvids</taxon>
        <taxon>Brassicales</taxon>
        <taxon>Brassicaceae</taxon>
        <taxon>Cardamineae</taxon>
        <taxon>Cardamine</taxon>
    </lineage>
</organism>
<protein>
    <submittedName>
        <fullName evidence="3">Uncharacterized protein</fullName>
    </submittedName>
</protein>
<keyword evidence="2" id="KW-0472">Membrane</keyword>
<keyword evidence="2" id="KW-1133">Transmembrane helix</keyword>
<evidence type="ECO:0000256" key="1">
    <source>
        <dbReference type="SAM" id="MobiDB-lite"/>
    </source>
</evidence>
<feature type="region of interest" description="Disordered" evidence="1">
    <location>
        <begin position="357"/>
        <end position="395"/>
    </location>
</feature>
<accession>A0ABD0ZW82</accession>
<evidence type="ECO:0000313" key="3">
    <source>
        <dbReference type="EMBL" id="KAL1191725.1"/>
    </source>
</evidence>
<feature type="compositionally biased region" description="Polar residues" evidence="1">
    <location>
        <begin position="381"/>
        <end position="391"/>
    </location>
</feature>
<keyword evidence="2" id="KW-0812">Transmembrane</keyword>
<keyword evidence="4" id="KW-1185">Reference proteome</keyword>
<feature type="compositionally biased region" description="Basic and acidic residues" evidence="1">
    <location>
        <begin position="360"/>
        <end position="380"/>
    </location>
</feature>
<proteinExistence type="predicted"/>
<dbReference type="PANTHER" id="PTHR31210">
    <property type="entry name" value="OS06G0731900 PROTEIN"/>
    <property type="match status" value="1"/>
</dbReference>
<dbReference type="Pfam" id="PF05212">
    <property type="entry name" value="DUF707"/>
    <property type="match status" value="1"/>
</dbReference>
<evidence type="ECO:0000256" key="2">
    <source>
        <dbReference type="SAM" id="Phobius"/>
    </source>
</evidence>
<reference evidence="3 4" key="1">
    <citation type="submission" date="2024-04" db="EMBL/GenBank/DDBJ databases">
        <title>Genome assembly C_amara_ONT_v2.</title>
        <authorList>
            <person name="Yant L."/>
            <person name="Moore C."/>
            <person name="Slenker M."/>
        </authorList>
    </citation>
    <scope>NUCLEOTIDE SEQUENCE [LARGE SCALE GENOMIC DNA]</scope>
    <source>
        <tissue evidence="3">Leaf</tissue>
    </source>
</reference>
<evidence type="ECO:0000313" key="4">
    <source>
        <dbReference type="Proteomes" id="UP001558713"/>
    </source>
</evidence>
<gene>
    <name evidence="3" type="ORF">V5N11_013447</name>
</gene>